<dbReference type="EMBL" id="JADCNM010000013">
    <property type="protein sequence ID" value="KAG0456005.1"/>
    <property type="molecule type" value="Genomic_DNA"/>
</dbReference>
<dbReference type="FunFam" id="1.10.8.60:FF:000083">
    <property type="entry name" value="ATP-dependent zinc metalloprotease FtsH"/>
    <property type="match status" value="1"/>
</dbReference>
<evidence type="ECO:0000259" key="10">
    <source>
        <dbReference type="SMART" id="SM00382"/>
    </source>
</evidence>
<dbReference type="Pfam" id="PF00004">
    <property type="entry name" value="AAA"/>
    <property type="match status" value="1"/>
</dbReference>
<proteinExistence type="predicted"/>
<dbReference type="Gene3D" id="3.40.50.300">
    <property type="entry name" value="P-loop containing nucleotide triphosphate hydrolases"/>
    <property type="match status" value="1"/>
</dbReference>
<keyword evidence="1" id="KW-0645">Protease</keyword>
<keyword evidence="8 9" id="KW-0472">Membrane</keyword>
<feature type="transmembrane region" description="Helical" evidence="9">
    <location>
        <begin position="168"/>
        <end position="187"/>
    </location>
</feature>
<dbReference type="PANTHER" id="PTHR23076:SF111">
    <property type="entry name" value="INACTIVE ATP-DEPENDENT ZINC METALLOPROTEASE FTSHI 1, CHLOROPLASTIC-RELATED"/>
    <property type="match status" value="1"/>
</dbReference>
<evidence type="ECO:0000256" key="5">
    <source>
        <dbReference type="ARBA" id="ARBA00022840"/>
    </source>
</evidence>
<sequence>MMSFEDLQKHLRTDKIKLLTSKSILGTTDFKYRDFIVDLKEIPGDKNIQKTRWATKLSATQVEEFLEEYKGAQYEIETHMRVSYFSYFIKVFGSVLCLQISRKSSSCGFSISGRIMIEFGMVTALTAAAATVVTGFMASAAFAVTSFCFFSRLYEMYTVSWVSASLEIIKPLLLVFIFMVFLMRFTLSRRSKNFNRWDFWQTIEFGQSKAHARVDGSTGVTFNDVAGIDEAVEELLRYLKNPELFDQMGIKPPHGVLLEGPPGCGKTLVAKAIAGEAGVPFYQMAGSEFVEVLVGVGSARIRDLFKRAKVNKPSVVFVDEIDALGTRRQGFLSESTNYFYDSATQERETTLNQLLIELDGFDTGKGVIFLGATNRMDLLDPALLRPGRFDRKIRIRPPGAKGRADILKVHARKVKLSPDVDLLSLAQNLPGWTGAKLAQLIQEAALVAIRKNHEFVIQSDMYEAVDRLTIGPKLLGLKLGHQGQCRRAVAEVGVAITSHLLRRYENARIEYCERISIIPRGKTLSQVVFHRLEEELCTFERRPQLLHRLQSSRRSYIWTGHVKSISELSEGCNLLGTKMLTIWNLENPMTIHGQPFPWKRKVSFVGPRLDFEGSLYSDYGLLEPPINFDLDDEAARRSEKLICDTYEKTVSLLRKHFAALLKTVKVLLDNKEIITEHIDFIIDNYPAETPVQLVLEEKDPGSLPFFEKHANHGLVLAPRVLNAAA</sequence>
<dbReference type="GO" id="GO:0009507">
    <property type="term" value="C:chloroplast"/>
    <property type="evidence" value="ECO:0007669"/>
    <property type="project" value="TreeGrafter"/>
</dbReference>
<evidence type="ECO:0000256" key="4">
    <source>
        <dbReference type="ARBA" id="ARBA00022801"/>
    </source>
</evidence>
<dbReference type="Gene3D" id="1.20.58.760">
    <property type="entry name" value="Peptidase M41"/>
    <property type="match status" value="2"/>
</dbReference>
<dbReference type="Proteomes" id="UP000639772">
    <property type="component" value="Chromosome 13"/>
</dbReference>
<dbReference type="InterPro" id="IPR027417">
    <property type="entry name" value="P-loop_NTPase"/>
</dbReference>
<dbReference type="GO" id="GO:0005524">
    <property type="term" value="F:ATP binding"/>
    <property type="evidence" value="ECO:0007669"/>
    <property type="project" value="UniProtKB-KW"/>
</dbReference>
<dbReference type="OrthoDB" id="2016698at2759"/>
<evidence type="ECO:0000256" key="8">
    <source>
        <dbReference type="ARBA" id="ARBA00023136"/>
    </source>
</evidence>
<dbReference type="InterPro" id="IPR003959">
    <property type="entry name" value="ATPase_AAA_core"/>
</dbReference>
<dbReference type="InterPro" id="IPR041569">
    <property type="entry name" value="AAA_lid_3"/>
</dbReference>
<evidence type="ECO:0000313" key="11">
    <source>
        <dbReference type="EMBL" id="KAG0456005.1"/>
    </source>
</evidence>
<reference evidence="11 12" key="1">
    <citation type="journal article" date="2020" name="Nat. Food">
        <title>A phased Vanilla planifolia genome enables genetic improvement of flavour and production.</title>
        <authorList>
            <person name="Hasing T."/>
            <person name="Tang H."/>
            <person name="Brym M."/>
            <person name="Khazi F."/>
            <person name="Huang T."/>
            <person name="Chambers A.H."/>
        </authorList>
    </citation>
    <scope>NUCLEOTIDE SEQUENCE [LARGE SCALE GENOMIC DNA]</scope>
    <source>
        <tissue evidence="11">Leaf</tissue>
    </source>
</reference>
<keyword evidence="4" id="KW-0378">Hydrolase</keyword>
<evidence type="ECO:0000313" key="12">
    <source>
        <dbReference type="Proteomes" id="UP000639772"/>
    </source>
</evidence>
<feature type="domain" description="AAA+ ATPase" evidence="10">
    <location>
        <begin position="252"/>
        <end position="399"/>
    </location>
</feature>
<dbReference type="SMART" id="SM00382">
    <property type="entry name" value="AAA"/>
    <property type="match status" value="1"/>
</dbReference>
<evidence type="ECO:0000256" key="7">
    <source>
        <dbReference type="ARBA" id="ARBA00022989"/>
    </source>
</evidence>
<dbReference type="AlphaFoldDB" id="A0A835PL82"/>
<evidence type="ECO:0000256" key="3">
    <source>
        <dbReference type="ARBA" id="ARBA00022741"/>
    </source>
</evidence>
<evidence type="ECO:0000256" key="2">
    <source>
        <dbReference type="ARBA" id="ARBA00022692"/>
    </source>
</evidence>
<keyword evidence="6" id="KW-0809">Transit peptide</keyword>
<dbReference type="SUPFAM" id="SSF52540">
    <property type="entry name" value="P-loop containing nucleoside triphosphate hydrolases"/>
    <property type="match status" value="1"/>
</dbReference>
<dbReference type="GO" id="GO:0004176">
    <property type="term" value="F:ATP-dependent peptidase activity"/>
    <property type="evidence" value="ECO:0007669"/>
    <property type="project" value="InterPro"/>
</dbReference>
<keyword evidence="5" id="KW-0067">ATP-binding</keyword>
<keyword evidence="7 9" id="KW-1133">Transmembrane helix</keyword>
<dbReference type="GO" id="GO:0045037">
    <property type="term" value="P:protein import into chloroplast stroma"/>
    <property type="evidence" value="ECO:0007669"/>
    <property type="project" value="TreeGrafter"/>
</dbReference>
<accession>A0A835PL82</accession>
<feature type="transmembrane region" description="Helical" evidence="9">
    <location>
        <begin position="122"/>
        <end position="148"/>
    </location>
</feature>
<gene>
    <name evidence="11" type="ORF">HPP92_023793</name>
</gene>
<protein>
    <recommendedName>
        <fullName evidence="10">AAA+ ATPase domain-containing protein</fullName>
    </recommendedName>
</protein>
<dbReference type="Pfam" id="PF17862">
    <property type="entry name" value="AAA_lid_3"/>
    <property type="match status" value="1"/>
</dbReference>
<comment type="caution">
    <text evidence="11">The sequence shown here is derived from an EMBL/GenBank/DDBJ whole genome shotgun (WGS) entry which is preliminary data.</text>
</comment>
<evidence type="ECO:0000256" key="6">
    <source>
        <dbReference type="ARBA" id="ARBA00022946"/>
    </source>
</evidence>
<evidence type="ECO:0000256" key="1">
    <source>
        <dbReference type="ARBA" id="ARBA00022670"/>
    </source>
</evidence>
<dbReference type="PANTHER" id="PTHR23076">
    <property type="entry name" value="METALLOPROTEASE M41 FTSH"/>
    <property type="match status" value="1"/>
</dbReference>
<dbReference type="InterPro" id="IPR037219">
    <property type="entry name" value="Peptidase_M41-like"/>
</dbReference>
<dbReference type="GO" id="GO:0006508">
    <property type="term" value="P:proteolysis"/>
    <property type="evidence" value="ECO:0007669"/>
    <property type="project" value="UniProtKB-KW"/>
</dbReference>
<keyword evidence="2 9" id="KW-0812">Transmembrane</keyword>
<name>A0A835PL82_VANPL</name>
<dbReference type="FunFam" id="3.40.50.300:FF:000352">
    <property type="entry name" value="ATP-dependent zinc metalloprotease FTSH 7, chloroplastic"/>
    <property type="match status" value="1"/>
</dbReference>
<dbReference type="GO" id="GO:0016887">
    <property type="term" value="F:ATP hydrolysis activity"/>
    <property type="evidence" value="ECO:0007669"/>
    <property type="project" value="InterPro"/>
</dbReference>
<keyword evidence="3" id="KW-0547">Nucleotide-binding</keyword>
<organism evidence="11 12">
    <name type="scientific">Vanilla planifolia</name>
    <name type="common">Vanilla</name>
    <dbReference type="NCBI Taxonomy" id="51239"/>
    <lineage>
        <taxon>Eukaryota</taxon>
        <taxon>Viridiplantae</taxon>
        <taxon>Streptophyta</taxon>
        <taxon>Embryophyta</taxon>
        <taxon>Tracheophyta</taxon>
        <taxon>Spermatophyta</taxon>
        <taxon>Magnoliopsida</taxon>
        <taxon>Liliopsida</taxon>
        <taxon>Asparagales</taxon>
        <taxon>Orchidaceae</taxon>
        <taxon>Vanilloideae</taxon>
        <taxon>Vanilleae</taxon>
        <taxon>Vanilla</taxon>
    </lineage>
</organism>
<evidence type="ECO:0000256" key="9">
    <source>
        <dbReference type="SAM" id="Phobius"/>
    </source>
</evidence>
<dbReference type="InterPro" id="IPR003593">
    <property type="entry name" value="AAA+_ATPase"/>
</dbReference>
<dbReference type="Gene3D" id="1.10.8.60">
    <property type="match status" value="1"/>
</dbReference>
<dbReference type="CDD" id="cd19501">
    <property type="entry name" value="RecA-like_FtsH"/>
    <property type="match status" value="1"/>
</dbReference>
<dbReference type="GO" id="GO:0004222">
    <property type="term" value="F:metalloendopeptidase activity"/>
    <property type="evidence" value="ECO:0007669"/>
    <property type="project" value="InterPro"/>
</dbReference>